<dbReference type="InterPro" id="IPR031621">
    <property type="entry name" value="HisKA_7TM"/>
</dbReference>
<dbReference type="OrthoDB" id="237703at2157"/>
<evidence type="ECO:0000256" key="4">
    <source>
        <dbReference type="ARBA" id="ARBA00022741"/>
    </source>
</evidence>
<dbReference type="Proteomes" id="UP000318864">
    <property type="component" value="Unassembled WGS sequence"/>
</dbReference>
<keyword evidence="8" id="KW-0472">Membrane</keyword>
<evidence type="ECO:0000256" key="8">
    <source>
        <dbReference type="SAM" id="Phobius"/>
    </source>
</evidence>
<keyword evidence="13" id="KW-1185">Reference proteome</keyword>
<dbReference type="EMBL" id="RBZW01000003">
    <property type="protein sequence ID" value="THE66793.1"/>
    <property type="molecule type" value="Genomic_DNA"/>
</dbReference>
<comment type="caution">
    <text evidence="12">The sequence shown here is derived from an EMBL/GenBank/DDBJ whole genome shotgun (WGS) entry which is preliminary data.</text>
</comment>
<organism evidence="12 13">
    <name type="scientific">Salinadaptatus halalkaliphilus</name>
    <dbReference type="NCBI Taxonomy" id="2419781"/>
    <lineage>
        <taxon>Archaea</taxon>
        <taxon>Methanobacteriati</taxon>
        <taxon>Methanobacteriota</taxon>
        <taxon>Stenosarchaea group</taxon>
        <taxon>Halobacteria</taxon>
        <taxon>Halobacteriales</taxon>
        <taxon>Natrialbaceae</taxon>
        <taxon>Salinadaptatus</taxon>
    </lineage>
</organism>
<accession>A0A4S3TTP8</accession>
<dbReference type="NCBIfam" id="TIGR00229">
    <property type="entry name" value="sensory_box"/>
    <property type="match status" value="1"/>
</dbReference>
<gene>
    <name evidence="12" type="ORF">D8Y22_01350</name>
</gene>
<feature type="transmembrane region" description="Helical" evidence="8">
    <location>
        <begin position="33"/>
        <end position="56"/>
    </location>
</feature>
<dbReference type="GO" id="GO:0004673">
    <property type="term" value="F:protein histidine kinase activity"/>
    <property type="evidence" value="ECO:0007669"/>
    <property type="project" value="UniProtKB-EC"/>
</dbReference>
<dbReference type="PANTHER" id="PTHR44936">
    <property type="entry name" value="SENSOR PROTEIN CREC"/>
    <property type="match status" value="1"/>
</dbReference>
<reference evidence="12 13" key="1">
    <citation type="submission" date="2018-10" db="EMBL/GenBank/DDBJ databases">
        <title>Natronolimnobius sp. XQ-INN 246 isolated from Inner Mongolia Autonomous Region of China.</title>
        <authorList>
            <person name="Xue Q."/>
        </authorList>
    </citation>
    <scope>NUCLEOTIDE SEQUENCE [LARGE SCALE GENOMIC DNA]</scope>
    <source>
        <strain evidence="12 13">XQ-INN 246</strain>
    </source>
</reference>
<evidence type="ECO:0000313" key="12">
    <source>
        <dbReference type="EMBL" id="THE66793.1"/>
    </source>
</evidence>
<dbReference type="PANTHER" id="PTHR44936:SF10">
    <property type="entry name" value="SENSOR PROTEIN RSTB"/>
    <property type="match status" value="1"/>
</dbReference>
<keyword evidence="3" id="KW-0808">Transferase</keyword>
<feature type="region of interest" description="Disordered" evidence="7">
    <location>
        <begin position="556"/>
        <end position="580"/>
    </location>
</feature>
<evidence type="ECO:0000256" key="3">
    <source>
        <dbReference type="ARBA" id="ARBA00022679"/>
    </source>
</evidence>
<dbReference type="InterPro" id="IPR013656">
    <property type="entry name" value="PAS_4"/>
</dbReference>
<keyword evidence="6" id="KW-0067">ATP-binding</keyword>
<feature type="transmembrane region" description="Helical" evidence="8">
    <location>
        <begin position="210"/>
        <end position="230"/>
    </location>
</feature>
<comment type="catalytic activity">
    <reaction evidence="1">
        <text>ATP + protein L-histidine = ADP + protein N-phospho-L-histidine.</text>
        <dbReference type="EC" id="2.7.13.3"/>
    </reaction>
</comment>
<dbReference type="InterPro" id="IPR000014">
    <property type="entry name" value="PAS"/>
</dbReference>
<name>A0A4S3TTP8_9EURY</name>
<dbReference type="CDD" id="cd00130">
    <property type="entry name" value="PAS"/>
    <property type="match status" value="1"/>
</dbReference>
<dbReference type="InterPro" id="IPR036890">
    <property type="entry name" value="HATPase_C_sf"/>
</dbReference>
<keyword evidence="8" id="KW-0812">Transmembrane</keyword>
<dbReference type="PROSITE" id="PS50113">
    <property type="entry name" value="PAC"/>
    <property type="match status" value="1"/>
</dbReference>
<feature type="transmembrane region" description="Helical" evidence="8">
    <location>
        <begin position="6"/>
        <end position="26"/>
    </location>
</feature>
<evidence type="ECO:0000256" key="2">
    <source>
        <dbReference type="ARBA" id="ARBA00012438"/>
    </source>
</evidence>
<protein>
    <recommendedName>
        <fullName evidence="2">histidine kinase</fullName>
        <ecNumber evidence="2">2.7.13.3</ecNumber>
    </recommendedName>
</protein>
<dbReference type="InterPro" id="IPR035965">
    <property type="entry name" value="PAS-like_dom_sf"/>
</dbReference>
<feature type="transmembrane region" description="Helical" evidence="8">
    <location>
        <begin position="179"/>
        <end position="198"/>
    </location>
</feature>
<evidence type="ECO:0000259" key="11">
    <source>
        <dbReference type="PROSITE" id="PS50113"/>
    </source>
</evidence>
<dbReference type="Gene3D" id="3.30.565.10">
    <property type="entry name" value="Histidine kinase-like ATPase, C-terminal domain"/>
    <property type="match status" value="1"/>
</dbReference>
<dbReference type="InterPro" id="IPR005467">
    <property type="entry name" value="His_kinase_dom"/>
</dbReference>
<feature type="domain" description="PAC" evidence="11">
    <location>
        <begin position="294"/>
        <end position="348"/>
    </location>
</feature>
<feature type="domain" description="Histidine kinase" evidence="9">
    <location>
        <begin position="352"/>
        <end position="557"/>
    </location>
</feature>
<dbReference type="GO" id="GO:0005524">
    <property type="term" value="F:ATP binding"/>
    <property type="evidence" value="ECO:0007669"/>
    <property type="project" value="UniProtKB-KW"/>
</dbReference>
<keyword evidence="5" id="KW-0418">Kinase</keyword>
<dbReference type="SMART" id="SM00387">
    <property type="entry name" value="HATPase_c"/>
    <property type="match status" value="1"/>
</dbReference>
<feature type="transmembrane region" description="Helical" evidence="8">
    <location>
        <begin position="68"/>
        <end position="88"/>
    </location>
</feature>
<keyword evidence="4" id="KW-0547">Nucleotide-binding</keyword>
<dbReference type="InterPro" id="IPR000700">
    <property type="entry name" value="PAS-assoc_C"/>
</dbReference>
<evidence type="ECO:0000313" key="13">
    <source>
        <dbReference type="Proteomes" id="UP000318864"/>
    </source>
</evidence>
<dbReference type="Pfam" id="PF16927">
    <property type="entry name" value="HisKA_7TM"/>
    <property type="match status" value="1"/>
</dbReference>
<dbReference type="Pfam" id="PF02518">
    <property type="entry name" value="HATPase_c"/>
    <property type="match status" value="1"/>
</dbReference>
<evidence type="ECO:0000256" key="5">
    <source>
        <dbReference type="ARBA" id="ARBA00022777"/>
    </source>
</evidence>
<keyword evidence="8" id="KW-1133">Transmembrane helix</keyword>
<sequence>MLVPPWPVTGSLLAGAGSVLLLAYLWRHRGKPGVNWFVLTLVAQSVWCFSYGISLLVFDPTLRIGMEMLTWVAIMWTGLPFLAFGLEYTGRGSLIRTPWFGLLALLPVVTTVLVVTNPVHSLVWSEFRIDPVFGAATVSYEFEAWAYVAIMIGTVFAASGTLLLFDTVVSYGPLYRREALAVGLSTLPPGIALLAWLFEIGPVPQLNLSAVMFLPHVLFDAYAFVGSNMFTFSPSTRRRADQSAIEDLENPFLVVDPNERIVDLNPAAESAFDVTQSAVLGRDLEAVVELEIDLTADNQIITRNDAGQYRELAVSTSPLRESTGGVVGYTVLLQDITDRRQRKQRLDVLNRILRHNLRNDLNVAEGYVGIVADRTDDEELQAMLEDAHTDITGVIGMAEKAWAFERALDSLQGEPEPVSLQAVLETVAADVESTTDSRVDVDVPAGLTLESQRALLVQLFTNLAENAVVHTDAASPSVAITLEGTADGVAVVSVVDDGPGVPAHELEVLEQGEETSLEHGSGLGLWLVVWCVRTLGGDIEFDTTDGTTVTVRLPGVIDRPETDRNEGGDSYGPLSADGEA</sequence>
<proteinExistence type="predicted"/>
<evidence type="ECO:0000259" key="10">
    <source>
        <dbReference type="PROSITE" id="PS50112"/>
    </source>
</evidence>
<feature type="transmembrane region" description="Helical" evidence="8">
    <location>
        <begin position="100"/>
        <end position="124"/>
    </location>
</feature>
<dbReference type="PROSITE" id="PS50109">
    <property type="entry name" value="HIS_KIN"/>
    <property type="match status" value="1"/>
</dbReference>
<evidence type="ECO:0000256" key="6">
    <source>
        <dbReference type="ARBA" id="ARBA00022840"/>
    </source>
</evidence>
<dbReference type="AlphaFoldDB" id="A0A4S3TTP8"/>
<dbReference type="Pfam" id="PF08448">
    <property type="entry name" value="PAS_4"/>
    <property type="match status" value="1"/>
</dbReference>
<dbReference type="InterPro" id="IPR050980">
    <property type="entry name" value="2C_sensor_his_kinase"/>
</dbReference>
<evidence type="ECO:0000259" key="9">
    <source>
        <dbReference type="PROSITE" id="PS50109"/>
    </source>
</evidence>
<dbReference type="SUPFAM" id="SSF55785">
    <property type="entry name" value="PYP-like sensor domain (PAS domain)"/>
    <property type="match status" value="1"/>
</dbReference>
<dbReference type="SUPFAM" id="SSF55874">
    <property type="entry name" value="ATPase domain of HSP90 chaperone/DNA topoisomerase II/histidine kinase"/>
    <property type="match status" value="1"/>
</dbReference>
<feature type="domain" description="PAS" evidence="10">
    <location>
        <begin position="237"/>
        <end position="290"/>
    </location>
</feature>
<feature type="transmembrane region" description="Helical" evidence="8">
    <location>
        <begin position="144"/>
        <end position="167"/>
    </location>
</feature>
<feature type="compositionally biased region" description="Basic and acidic residues" evidence="7">
    <location>
        <begin position="558"/>
        <end position="567"/>
    </location>
</feature>
<dbReference type="EC" id="2.7.13.3" evidence="2"/>
<dbReference type="PROSITE" id="PS50112">
    <property type="entry name" value="PAS"/>
    <property type="match status" value="1"/>
</dbReference>
<evidence type="ECO:0000256" key="1">
    <source>
        <dbReference type="ARBA" id="ARBA00000085"/>
    </source>
</evidence>
<evidence type="ECO:0000256" key="7">
    <source>
        <dbReference type="SAM" id="MobiDB-lite"/>
    </source>
</evidence>
<dbReference type="InterPro" id="IPR003594">
    <property type="entry name" value="HATPase_dom"/>
</dbReference>
<dbReference type="Gene3D" id="3.30.450.20">
    <property type="entry name" value="PAS domain"/>
    <property type="match status" value="1"/>
</dbReference>